<feature type="non-terminal residue" evidence="1">
    <location>
        <position position="1"/>
    </location>
</feature>
<proteinExistence type="predicted"/>
<sequence length="133" mass="14812">LMLRWVPGHKGVAGNELANIEAKAAATGDSSPRDALPALLQAGLPRSTSAIRQEHHALLKQCWTDIWKASPRYTRYARLDPLMPSNKFLKLVANRQITRAHSSILFHLRTGHVALNKHLHRIGKIDSPRCPSC</sequence>
<name>A0ACB8REY3_9AGAM</name>
<reference evidence="1" key="2">
    <citation type="journal article" date="2022" name="New Phytol.">
        <title>Evolutionary transition to the ectomycorrhizal habit in the genomes of a hyperdiverse lineage of mushroom-forming fungi.</title>
        <authorList>
            <person name="Looney B."/>
            <person name="Miyauchi S."/>
            <person name="Morin E."/>
            <person name="Drula E."/>
            <person name="Courty P.E."/>
            <person name="Kohler A."/>
            <person name="Kuo A."/>
            <person name="LaButti K."/>
            <person name="Pangilinan J."/>
            <person name="Lipzen A."/>
            <person name="Riley R."/>
            <person name="Andreopoulos W."/>
            <person name="He G."/>
            <person name="Johnson J."/>
            <person name="Nolan M."/>
            <person name="Tritt A."/>
            <person name="Barry K.W."/>
            <person name="Grigoriev I.V."/>
            <person name="Nagy L.G."/>
            <person name="Hibbett D."/>
            <person name="Henrissat B."/>
            <person name="Matheny P.B."/>
            <person name="Labbe J."/>
            <person name="Martin F.M."/>
        </authorList>
    </citation>
    <scope>NUCLEOTIDE SEQUENCE</scope>
    <source>
        <strain evidence="1">FP105234-sp</strain>
    </source>
</reference>
<organism evidence="1 2">
    <name type="scientific">Auriscalpium vulgare</name>
    <dbReference type="NCBI Taxonomy" id="40419"/>
    <lineage>
        <taxon>Eukaryota</taxon>
        <taxon>Fungi</taxon>
        <taxon>Dikarya</taxon>
        <taxon>Basidiomycota</taxon>
        <taxon>Agaricomycotina</taxon>
        <taxon>Agaricomycetes</taxon>
        <taxon>Russulales</taxon>
        <taxon>Auriscalpiaceae</taxon>
        <taxon>Auriscalpium</taxon>
    </lineage>
</organism>
<dbReference type="Proteomes" id="UP000814033">
    <property type="component" value="Unassembled WGS sequence"/>
</dbReference>
<dbReference type="EMBL" id="MU276065">
    <property type="protein sequence ID" value="KAI0042452.1"/>
    <property type="molecule type" value="Genomic_DNA"/>
</dbReference>
<keyword evidence="2" id="KW-1185">Reference proteome</keyword>
<reference evidence="1" key="1">
    <citation type="submission" date="2021-02" db="EMBL/GenBank/DDBJ databases">
        <authorList>
            <consortium name="DOE Joint Genome Institute"/>
            <person name="Ahrendt S."/>
            <person name="Looney B.P."/>
            <person name="Miyauchi S."/>
            <person name="Morin E."/>
            <person name="Drula E."/>
            <person name="Courty P.E."/>
            <person name="Chicoki N."/>
            <person name="Fauchery L."/>
            <person name="Kohler A."/>
            <person name="Kuo A."/>
            <person name="Labutti K."/>
            <person name="Pangilinan J."/>
            <person name="Lipzen A."/>
            <person name="Riley R."/>
            <person name="Andreopoulos W."/>
            <person name="He G."/>
            <person name="Johnson J."/>
            <person name="Barry K.W."/>
            <person name="Grigoriev I.V."/>
            <person name="Nagy L."/>
            <person name="Hibbett D."/>
            <person name="Henrissat B."/>
            <person name="Matheny P.B."/>
            <person name="Labbe J."/>
            <person name="Martin F."/>
        </authorList>
    </citation>
    <scope>NUCLEOTIDE SEQUENCE</scope>
    <source>
        <strain evidence="1">FP105234-sp</strain>
    </source>
</reference>
<comment type="caution">
    <text evidence="1">The sequence shown here is derived from an EMBL/GenBank/DDBJ whole genome shotgun (WGS) entry which is preliminary data.</text>
</comment>
<protein>
    <submittedName>
        <fullName evidence="1">Uncharacterized protein</fullName>
    </submittedName>
</protein>
<evidence type="ECO:0000313" key="1">
    <source>
        <dbReference type="EMBL" id="KAI0042452.1"/>
    </source>
</evidence>
<evidence type="ECO:0000313" key="2">
    <source>
        <dbReference type="Proteomes" id="UP000814033"/>
    </source>
</evidence>
<accession>A0ACB8REY3</accession>
<gene>
    <name evidence="1" type="ORF">FA95DRAFT_1500077</name>
</gene>